<dbReference type="AlphaFoldDB" id="A0A382K8Z5"/>
<proteinExistence type="predicted"/>
<gene>
    <name evidence="1" type="ORF">METZ01_LOCUS273652</name>
</gene>
<dbReference type="EMBL" id="UINC01079108">
    <property type="protein sequence ID" value="SVC20798.1"/>
    <property type="molecule type" value="Genomic_DNA"/>
</dbReference>
<sequence length="240" mass="26017">MKKQSYLIMLTMCVFSTALFARTTVSQGAVHQTSRTTGTDEVINPGVSVVNINNMAYWIAKDGAGTTQGSPNGEQADYPIFTGGFIYEDGMLWGVKSSAYSESEPVRVGGSTYAQGMKAGNVRYDGAGNVIGSDDPTNHHVWRVRTDWNTADLTRDASNFYGYTSPTAASAEEIQNVKDQYEYDWNNWRADLGAPYDDVDNNGAYDPTVDVPGYPGADQTVWTISNDVPTIVDANGDSIG</sequence>
<reference evidence="1" key="1">
    <citation type="submission" date="2018-05" db="EMBL/GenBank/DDBJ databases">
        <authorList>
            <person name="Lanie J.A."/>
            <person name="Ng W.-L."/>
            <person name="Kazmierczak K.M."/>
            <person name="Andrzejewski T.M."/>
            <person name="Davidsen T.M."/>
            <person name="Wayne K.J."/>
            <person name="Tettelin H."/>
            <person name="Glass J.I."/>
            <person name="Rusch D."/>
            <person name="Podicherti R."/>
            <person name="Tsui H.-C.T."/>
            <person name="Winkler M.E."/>
        </authorList>
    </citation>
    <scope>NUCLEOTIDE SEQUENCE</scope>
</reference>
<feature type="non-terminal residue" evidence="1">
    <location>
        <position position="240"/>
    </location>
</feature>
<name>A0A382K8Z5_9ZZZZ</name>
<protein>
    <submittedName>
        <fullName evidence="1">Uncharacterized protein</fullName>
    </submittedName>
</protein>
<organism evidence="1">
    <name type="scientific">marine metagenome</name>
    <dbReference type="NCBI Taxonomy" id="408172"/>
    <lineage>
        <taxon>unclassified sequences</taxon>
        <taxon>metagenomes</taxon>
        <taxon>ecological metagenomes</taxon>
    </lineage>
</organism>
<evidence type="ECO:0000313" key="1">
    <source>
        <dbReference type="EMBL" id="SVC20798.1"/>
    </source>
</evidence>
<accession>A0A382K8Z5</accession>